<gene>
    <name evidence="9" type="ORF">DENIS_4182</name>
</gene>
<comment type="caution">
    <text evidence="9">The sequence shown here is derived from an EMBL/GenBank/DDBJ whole genome shotgun (WGS) entry which is preliminary data.</text>
</comment>
<feature type="coiled-coil region" evidence="6">
    <location>
        <begin position="90"/>
        <end position="183"/>
    </location>
</feature>
<dbReference type="NCBIfam" id="TIGR04211">
    <property type="entry name" value="SH3_and_anchor"/>
    <property type="match status" value="1"/>
</dbReference>
<comment type="subcellular location">
    <subcellularLocation>
        <location evidence="1">Membrane</location>
        <topology evidence="1">Single-pass membrane protein</topology>
    </subcellularLocation>
</comment>
<proteinExistence type="predicted"/>
<evidence type="ECO:0000256" key="5">
    <source>
        <dbReference type="ARBA" id="ARBA00023136"/>
    </source>
</evidence>
<evidence type="ECO:0000256" key="7">
    <source>
        <dbReference type="SAM" id="Phobius"/>
    </source>
</evidence>
<evidence type="ECO:0000313" key="9">
    <source>
        <dbReference type="EMBL" id="GBC63189.1"/>
    </source>
</evidence>
<dbReference type="Pfam" id="PF08239">
    <property type="entry name" value="SH3_3"/>
    <property type="match status" value="1"/>
</dbReference>
<evidence type="ECO:0000256" key="4">
    <source>
        <dbReference type="ARBA" id="ARBA00022989"/>
    </source>
</evidence>
<keyword evidence="3" id="KW-0732">Signal</keyword>
<accession>A0A401G1U5</accession>
<feature type="transmembrane region" description="Helical" evidence="7">
    <location>
        <begin position="186"/>
        <end position="205"/>
    </location>
</feature>
<dbReference type="AlphaFoldDB" id="A0A401G1U5"/>
<evidence type="ECO:0000256" key="1">
    <source>
        <dbReference type="ARBA" id="ARBA00004167"/>
    </source>
</evidence>
<dbReference type="SMART" id="SM00287">
    <property type="entry name" value="SH3b"/>
    <property type="match status" value="1"/>
</dbReference>
<keyword evidence="2 7" id="KW-0812">Transmembrane</keyword>
<dbReference type="Proteomes" id="UP000288096">
    <property type="component" value="Unassembled WGS sequence"/>
</dbReference>
<evidence type="ECO:0000256" key="2">
    <source>
        <dbReference type="ARBA" id="ARBA00022692"/>
    </source>
</evidence>
<evidence type="ECO:0000256" key="6">
    <source>
        <dbReference type="SAM" id="Coils"/>
    </source>
</evidence>
<dbReference type="EMBL" id="BEXT01000001">
    <property type="protein sequence ID" value="GBC63189.1"/>
    <property type="molecule type" value="Genomic_DNA"/>
</dbReference>
<evidence type="ECO:0000256" key="3">
    <source>
        <dbReference type="ARBA" id="ARBA00022729"/>
    </source>
</evidence>
<feature type="domain" description="SH3b" evidence="8">
    <location>
        <begin position="20"/>
        <end position="84"/>
    </location>
</feature>
<protein>
    <recommendedName>
        <fullName evidence="8">SH3b domain-containing protein</fullName>
    </recommendedName>
</protein>
<reference evidence="10" key="1">
    <citation type="submission" date="2017-11" db="EMBL/GenBank/DDBJ databases">
        <authorList>
            <person name="Watanabe M."/>
            <person name="Kojima H."/>
        </authorList>
    </citation>
    <scope>NUCLEOTIDE SEQUENCE [LARGE SCALE GENOMIC DNA]</scope>
    <source>
        <strain evidence="10">Tokyo 01</strain>
    </source>
</reference>
<dbReference type="PROSITE" id="PS51781">
    <property type="entry name" value="SH3B"/>
    <property type="match status" value="1"/>
</dbReference>
<dbReference type="RefSeq" id="WP_166405219.1">
    <property type="nucleotide sequence ID" value="NZ_BEXT01000001.1"/>
</dbReference>
<evidence type="ECO:0000313" key="10">
    <source>
        <dbReference type="Proteomes" id="UP000288096"/>
    </source>
</evidence>
<reference evidence="10" key="2">
    <citation type="submission" date="2019-01" db="EMBL/GenBank/DDBJ databases">
        <title>Genome sequence of Desulfonema ishimotonii strain Tokyo 01.</title>
        <authorList>
            <person name="Fukui M."/>
        </authorList>
    </citation>
    <scope>NUCLEOTIDE SEQUENCE [LARGE SCALE GENOMIC DNA]</scope>
    <source>
        <strain evidence="10">Tokyo 01</strain>
    </source>
</reference>
<dbReference type="InterPro" id="IPR003646">
    <property type="entry name" value="SH3-like_bac-type"/>
</dbReference>
<keyword evidence="4 7" id="KW-1133">Transmembrane helix</keyword>
<dbReference type="Gene3D" id="2.30.30.40">
    <property type="entry name" value="SH3 Domains"/>
    <property type="match status" value="1"/>
</dbReference>
<keyword evidence="10" id="KW-1185">Reference proteome</keyword>
<dbReference type="InterPro" id="IPR016476">
    <property type="entry name" value="SH3_dom_pro"/>
</dbReference>
<name>A0A401G1U5_9BACT</name>
<sequence>MKWLTAIGTGLILWASVVQAGTMYVNDVIKITMRRGAGISHKVIGMLQSGQSVEVLDNSGDWTRIRLPDGKEGWALTRFLTPKQPNELQLTALRAKHEKLTAELAVLKTENKKLRSDNRQFSGASDESRKALDELTQSYETLRTESQDYLNVKAAYEQAATQLSEQQQRADELAERLNKLEWNRNLMWFISGAGVFLIGFVMGGVNERGKRRRSSYL</sequence>
<keyword evidence="6" id="KW-0175">Coiled coil</keyword>
<organism evidence="9 10">
    <name type="scientific">Desulfonema ishimotonii</name>
    <dbReference type="NCBI Taxonomy" id="45657"/>
    <lineage>
        <taxon>Bacteria</taxon>
        <taxon>Pseudomonadati</taxon>
        <taxon>Thermodesulfobacteriota</taxon>
        <taxon>Desulfobacteria</taxon>
        <taxon>Desulfobacterales</taxon>
        <taxon>Desulfococcaceae</taxon>
        <taxon>Desulfonema</taxon>
    </lineage>
</organism>
<dbReference type="GO" id="GO:0016020">
    <property type="term" value="C:membrane"/>
    <property type="evidence" value="ECO:0007669"/>
    <property type="project" value="UniProtKB-SubCell"/>
</dbReference>
<keyword evidence="5 7" id="KW-0472">Membrane</keyword>
<evidence type="ECO:0000259" key="8">
    <source>
        <dbReference type="PROSITE" id="PS51781"/>
    </source>
</evidence>